<feature type="compositionally biased region" description="Low complexity" evidence="1">
    <location>
        <begin position="1410"/>
        <end position="1449"/>
    </location>
</feature>
<gene>
    <name evidence="3" type="ORF">JO380_000905</name>
</gene>
<reference evidence="3 4" key="1">
    <citation type="submission" date="2023-07" db="EMBL/GenBank/DDBJ databases">
        <title>Sequencing the genomes of 1000 actinobacteria strains.</title>
        <authorList>
            <person name="Klenk H.-P."/>
        </authorList>
    </citation>
    <scope>NUCLEOTIDE SEQUENCE [LARGE SCALE GENOMIC DNA]</scope>
    <source>
        <strain evidence="3 4">DSM 14785</strain>
    </source>
</reference>
<comment type="caution">
    <text evidence="3">The sequence shown here is derived from an EMBL/GenBank/DDBJ whole genome shotgun (WGS) entry which is preliminary data.</text>
</comment>
<name>A0ABU0GI17_9CELL</name>
<dbReference type="InterPro" id="IPR011335">
    <property type="entry name" value="Restrct_endonuc-II-like"/>
</dbReference>
<evidence type="ECO:0000256" key="1">
    <source>
        <dbReference type="SAM" id="MobiDB-lite"/>
    </source>
</evidence>
<dbReference type="InterPro" id="IPR027417">
    <property type="entry name" value="P-loop_NTPase"/>
</dbReference>
<feature type="domain" description="Restriction endonuclease type II-like" evidence="2">
    <location>
        <begin position="1182"/>
        <end position="1275"/>
    </location>
</feature>
<evidence type="ECO:0000313" key="3">
    <source>
        <dbReference type="EMBL" id="MDQ0424524.1"/>
    </source>
</evidence>
<evidence type="ECO:0000313" key="4">
    <source>
        <dbReference type="Proteomes" id="UP001240250"/>
    </source>
</evidence>
<dbReference type="SUPFAM" id="SSF52980">
    <property type="entry name" value="Restriction endonuclease-like"/>
    <property type="match status" value="1"/>
</dbReference>
<dbReference type="InterPro" id="IPR049468">
    <property type="entry name" value="Restrct_endonuc-II-like_dom"/>
</dbReference>
<feature type="compositionally biased region" description="Low complexity" evidence="1">
    <location>
        <begin position="17"/>
        <end position="31"/>
    </location>
</feature>
<dbReference type="Proteomes" id="UP001240250">
    <property type="component" value="Unassembled WGS sequence"/>
</dbReference>
<evidence type="ECO:0000259" key="2">
    <source>
        <dbReference type="Pfam" id="PF18741"/>
    </source>
</evidence>
<dbReference type="EMBL" id="JAUSVM010000001">
    <property type="protein sequence ID" value="MDQ0424524.1"/>
    <property type="molecule type" value="Genomic_DNA"/>
</dbReference>
<keyword evidence="4" id="KW-1185">Reference proteome</keyword>
<sequence>MTAPARTPGPGDRPDADVAASAAPEAADGPPVALVEPPSPAEVLEGAVATWRAALVEAAGASTLADVDQLGEAALDLSSAHPSGMAQLFAGRPTRLSNLVREPGAQSAARRRARAVAARAAAYTQRYGIASTSLAIGVATWTDRSTADLASDDVGALAHVTRHPRTPSGRGAGDDGPDVPVRTVRAPVLLRPVALRARGTGEGDHEIELEPSIEVNPVLARALRSHGALLDPGAVARGTFTGAGFDPRGALQRLSSLGEAVLEDFRLVERVVVGTFVHPGQIIVDDLDQLAGTLDRHDVVRALAGLDEARAALDVPLPAPVPGDRDPALERGIGDLDPAQQHVLDVVATGSHVFVDAPTGSDVTGTLAAIVADAAAEGRTVLYVPGHRRAAVSLVERLQRLGVGEIVLDVEPHAGWRTAAARRLLGAMTLEPPVVDTDAVQAVRVPLVEQRERLRAYVDALHATREPWGVSAYDALQELARLTAARPTPATTVRLSTDVARPLDAERRAHVARDLVRAGELGAFRLRPQDTPWYGADLRTAADAQVVRHRLDRLLDVTLPQLVERAAQVAAETGLTRATTLDQWAEQLRMLDGVRDSLDVFQPLVFERTAADLVAATATKEWREEHGVPMGFWVRRRLRKQAKDMLRPGRPVADLHGALIEVQARRELWQAHCPAGGWPRLPEGLEVIEAEHLAVRQDVEALALVLTTTPGGGLLTTTPFDELRDRLVRLRDGASALDTLPERTQLLHGLRAAGLGDLVDDLAHRRVAPALAAAELDLAWWSTVFEQVLGADPALAGYDGAALGALSARYAELDRRHVVSRAAPVLAAALGRVASAVRTHRDQAEGLFAELVDERMTSLRDTVARYPDLARRLRPVLVAGPMLVAQVLPASRTVDLVVVDAAAHLPVEAALPAIARGRQVVVVGDARCASGSAVRELAAVLPTVALHADASRRDPHLTRFLAEHGYEGVLVPTPLPCSAPLVTFEPVDGTGMPDPATSMVDSTRAEVERVLEFVVEHVLQHPDESLAVVTLTPRHADAVREVVMAEVRGNPALGAFFDAGRVDPFLVVDVANVAGLQRDAVILSLGLGRTPHRRVLHTFGPVSRPGGDALLLDALGSTRHRLTVVACFTGDDLDPERLRGPGPQLLADVLRFAVERGAQAPGADASERPTGGPDPDRLVLDLAERLWQHGLVVDVDHGVPGGVRIPLVVGHPDLPDEMLVAVLTDDDEYVSEPSVRVRDRLVPDRLERLGWSVVRVWSAAAFLDPQAEVDRIRRAVHTALVARRPELAAPVSAPVRAVPVPVEDEDHAPVRPYVDGRSATGAQPVVAPATGAVPVVRTATGAQPVVAPAATGAVPVVAPAATGAVPVVAPAATGAVPVVAPATGATPTVPAPPRDGATPASRAAATTGEPTGANPTGANPTGTNPTGAVPVVRTPTGVTPTVGPRSVTGADPAVDAAGGSAVRRATDLGPAGPVQTEAFVHTPPAGEQLVLPLRTTPRPDVRAGLPINAYSDDQLDDLARWLRSDGVERTRDQLADALRAELGITRRSHRVDTAVRAAVTRAFT</sequence>
<accession>A0ABU0GI17</accession>
<dbReference type="RefSeq" id="WP_070318582.1">
    <property type="nucleotide sequence ID" value="NZ_JAUSVM010000001.1"/>
</dbReference>
<dbReference type="Pfam" id="PF18741">
    <property type="entry name" value="MTES_1575"/>
    <property type="match status" value="1"/>
</dbReference>
<proteinExistence type="predicted"/>
<feature type="region of interest" description="Disordered" evidence="1">
    <location>
        <begin position="1384"/>
        <end position="1453"/>
    </location>
</feature>
<dbReference type="SUPFAM" id="SSF52540">
    <property type="entry name" value="P-loop containing nucleoside triphosphate hydrolases"/>
    <property type="match status" value="1"/>
</dbReference>
<protein>
    <recommendedName>
        <fullName evidence="2">Restriction endonuclease type II-like domain-containing protein</fullName>
    </recommendedName>
</protein>
<organism evidence="3 4">
    <name type="scientific">Cellulomonas iranensis</name>
    <dbReference type="NCBI Taxonomy" id="76862"/>
    <lineage>
        <taxon>Bacteria</taxon>
        <taxon>Bacillati</taxon>
        <taxon>Actinomycetota</taxon>
        <taxon>Actinomycetes</taxon>
        <taxon>Micrococcales</taxon>
        <taxon>Cellulomonadaceae</taxon>
        <taxon>Cellulomonas</taxon>
    </lineage>
</organism>
<feature type="region of interest" description="Disordered" evidence="1">
    <location>
        <begin position="1"/>
        <end position="32"/>
    </location>
</feature>